<dbReference type="STRING" id="743788.S8FC12"/>
<sequence>MYSVCLGLAVLYFFVLAASALPVQEFVKRDNAGSGTYYDTGTGACGYTDNNNDPIVAISHLIYGDGGSCNQWVQITNPANGKSQYGHVRDECEGCGQNDLDMSPSLFQSLGESLSVGRFPITWHYMDKNWSPSR</sequence>
<feature type="chain" id="PRO_5004551290" description="RlpA-like protein double-psi beta-barrel domain-containing protein" evidence="2">
    <location>
        <begin position="21"/>
        <end position="134"/>
    </location>
</feature>
<dbReference type="InParanoid" id="S8FC12"/>
<dbReference type="SUPFAM" id="SSF50685">
    <property type="entry name" value="Barwin-like endoglucanases"/>
    <property type="match status" value="1"/>
</dbReference>
<gene>
    <name evidence="3" type="ORF">FOMPIDRAFT_92838</name>
</gene>
<keyword evidence="1 2" id="KW-0732">Signal</keyword>
<dbReference type="EMBL" id="KE504195">
    <property type="protein sequence ID" value="EPS96079.1"/>
    <property type="molecule type" value="Genomic_DNA"/>
</dbReference>
<protein>
    <recommendedName>
        <fullName evidence="5">RlpA-like protein double-psi beta-barrel domain-containing protein</fullName>
    </recommendedName>
</protein>
<dbReference type="HOGENOM" id="CLU_047639_6_0_1"/>
<dbReference type="InterPro" id="IPR036908">
    <property type="entry name" value="RlpA-like_sf"/>
</dbReference>
<evidence type="ECO:0000256" key="2">
    <source>
        <dbReference type="SAM" id="SignalP"/>
    </source>
</evidence>
<dbReference type="OrthoDB" id="406505at2759"/>
<reference evidence="3 4" key="1">
    <citation type="journal article" date="2012" name="Science">
        <title>The Paleozoic origin of enzymatic lignin decomposition reconstructed from 31 fungal genomes.</title>
        <authorList>
            <person name="Floudas D."/>
            <person name="Binder M."/>
            <person name="Riley R."/>
            <person name="Barry K."/>
            <person name="Blanchette R.A."/>
            <person name="Henrissat B."/>
            <person name="Martinez A.T."/>
            <person name="Otillar R."/>
            <person name="Spatafora J.W."/>
            <person name="Yadav J.S."/>
            <person name="Aerts A."/>
            <person name="Benoit I."/>
            <person name="Boyd A."/>
            <person name="Carlson A."/>
            <person name="Copeland A."/>
            <person name="Coutinho P.M."/>
            <person name="de Vries R.P."/>
            <person name="Ferreira P."/>
            <person name="Findley K."/>
            <person name="Foster B."/>
            <person name="Gaskell J."/>
            <person name="Glotzer D."/>
            <person name="Gorecki P."/>
            <person name="Heitman J."/>
            <person name="Hesse C."/>
            <person name="Hori C."/>
            <person name="Igarashi K."/>
            <person name="Jurgens J.A."/>
            <person name="Kallen N."/>
            <person name="Kersten P."/>
            <person name="Kohler A."/>
            <person name="Kuees U."/>
            <person name="Kumar T.K.A."/>
            <person name="Kuo A."/>
            <person name="LaButti K."/>
            <person name="Larrondo L.F."/>
            <person name="Lindquist E."/>
            <person name="Ling A."/>
            <person name="Lombard V."/>
            <person name="Lucas S."/>
            <person name="Lundell T."/>
            <person name="Martin R."/>
            <person name="McLaughlin D.J."/>
            <person name="Morgenstern I."/>
            <person name="Morin E."/>
            <person name="Murat C."/>
            <person name="Nagy L.G."/>
            <person name="Nolan M."/>
            <person name="Ohm R.A."/>
            <person name="Patyshakuliyeva A."/>
            <person name="Rokas A."/>
            <person name="Ruiz-Duenas F.J."/>
            <person name="Sabat G."/>
            <person name="Salamov A."/>
            <person name="Samejima M."/>
            <person name="Schmutz J."/>
            <person name="Slot J.C."/>
            <person name="St John F."/>
            <person name="Stenlid J."/>
            <person name="Sun H."/>
            <person name="Sun S."/>
            <person name="Syed K."/>
            <person name="Tsang A."/>
            <person name="Wiebenga A."/>
            <person name="Young D."/>
            <person name="Pisabarro A."/>
            <person name="Eastwood D.C."/>
            <person name="Martin F."/>
            <person name="Cullen D."/>
            <person name="Grigoriev I.V."/>
            <person name="Hibbett D.S."/>
        </authorList>
    </citation>
    <scope>NUCLEOTIDE SEQUENCE</scope>
    <source>
        <strain evidence="4">FP-58527</strain>
    </source>
</reference>
<dbReference type="AlphaFoldDB" id="S8FC12"/>
<evidence type="ECO:0008006" key="5">
    <source>
        <dbReference type="Google" id="ProtNLM"/>
    </source>
</evidence>
<name>S8FC12_FOMSC</name>
<feature type="signal peptide" evidence="2">
    <location>
        <begin position="1"/>
        <end position="20"/>
    </location>
</feature>
<accession>S8FC12</accession>
<dbReference type="Proteomes" id="UP000015241">
    <property type="component" value="Unassembled WGS sequence"/>
</dbReference>
<dbReference type="PANTHER" id="PTHR31836">
    <property type="match status" value="1"/>
</dbReference>
<organism evidence="3 4">
    <name type="scientific">Fomitopsis schrenkii</name>
    <name type="common">Brown rot fungus</name>
    <dbReference type="NCBI Taxonomy" id="2126942"/>
    <lineage>
        <taxon>Eukaryota</taxon>
        <taxon>Fungi</taxon>
        <taxon>Dikarya</taxon>
        <taxon>Basidiomycota</taxon>
        <taxon>Agaricomycotina</taxon>
        <taxon>Agaricomycetes</taxon>
        <taxon>Polyporales</taxon>
        <taxon>Fomitopsis</taxon>
    </lineage>
</organism>
<dbReference type="InterPro" id="IPR051477">
    <property type="entry name" value="Expansin_CellWall"/>
</dbReference>
<evidence type="ECO:0000313" key="3">
    <source>
        <dbReference type="EMBL" id="EPS96079.1"/>
    </source>
</evidence>
<keyword evidence="4" id="KW-1185">Reference proteome</keyword>
<dbReference type="CDD" id="cd22191">
    <property type="entry name" value="DPBB_RlpA_EXP_N-like"/>
    <property type="match status" value="1"/>
</dbReference>
<dbReference type="Gene3D" id="2.40.40.10">
    <property type="entry name" value="RlpA-like domain"/>
    <property type="match status" value="1"/>
</dbReference>
<proteinExistence type="predicted"/>
<evidence type="ECO:0000256" key="1">
    <source>
        <dbReference type="ARBA" id="ARBA00022729"/>
    </source>
</evidence>
<evidence type="ECO:0000313" key="4">
    <source>
        <dbReference type="Proteomes" id="UP000015241"/>
    </source>
</evidence>
<dbReference type="eggNOG" id="ENOG502S6X4">
    <property type="taxonomic scope" value="Eukaryota"/>
</dbReference>
<dbReference type="PANTHER" id="PTHR31836:SF29">
    <property type="entry name" value="RLPA-LIKE PROTEIN DOUBLE-PSI BETA-BARREL DOMAIN-CONTAINING PROTEIN"/>
    <property type="match status" value="1"/>
</dbReference>